<dbReference type="EMBL" id="JAZHGC010000005">
    <property type="protein sequence ID" value="MEM5285622.1"/>
    <property type="molecule type" value="Genomic_DNA"/>
</dbReference>
<accession>A0ABU9Q890</accession>
<gene>
    <name evidence="1" type="ORF">V4C55_07875</name>
</gene>
<evidence type="ECO:0000313" key="2">
    <source>
        <dbReference type="Proteomes" id="UP001494588"/>
    </source>
</evidence>
<reference evidence="1 2" key="1">
    <citation type="submission" date="2024-01" db="EMBL/GenBank/DDBJ databases">
        <title>The diversity of rhizobia nodulating Mimosa spp. in eleven states of Brazil covering several biomes is determined by host plant, location, and edaphic factors.</title>
        <authorList>
            <person name="Rouws L."/>
            <person name="Barauna A."/>
            <person name="Beukes C."/>
            <person name="De Faria S.M."/>
            <person name="Gross E."/>
            <person name="Dos Reis Junior F.B."/>
            <person name="Simon M."/>
            <person name="Maluk M."/>
            <person name="Odee D.W."/>
            <person name="Kenicer G."/>
            <person name="Young J.P.W."/>
            <person name="Reis V.M."/>
            <person name="Zilli J."/>
            <person name="James E.K."/>
        </authorList>
    </citation>
    <scope>NUCLEOTIDE SEQUENCE [LARGE SCALE GENOMIC DNA]</scope>
    <source>
        <strain evidence="1 2">JPY77</strain>
    </source>
</reference>
<organism evidence="1 2">
    <name type="scientific">Paraburkholderia sabiae</name>
    <dbReference type="NCBI Taxonomy" id="273251"/>
    <lineage>
        <taxon>Bacteria</taxon>
        <taxon>Pseudomonadati</taxon>
        <taxon>Pseudomonadota</taxon>
        <taxon>Betaproteobacteria</taxon>
        <taxon>Burkholderiales</taxon>
        <taxon>Burkholderiaceae</taxon>
        <taxon>Paraburkholderia</taxon>
    </lineage>
</organism>
<dbReference type="RefSeq" id="WP_201650010.1">
    <property type="nucleotide sequence ID" value="NZ_CAJHCS010000006.1"/>
</dbReference>
<name>A0ABU9Q890_9BURK</name>
<evidence type="ECO:0000313" key="1">
    <source>
        <dbReference type="EMBL" id="MEM5285622.1"/>
    </source>
</evidence>
<sequence length="82" mass="8976">MKFDGRPVHAAVTGHCLEYLEVGDIHAEYLDEILKAFARPAGRRSSYTKDLALTGGVIGFEGVRQCKTRASCARFAHSPPLD</sequence>
<protein>
    <submittedName>
        <fullName evidence="1">Uncharacterized protein</fullName>
    </submittedName>
</protein>
<comment type="caution">
    <text evidence="1">The sequence shown here is derived from an EMBL/GenBank/DDBJ whole genome shotgun (WGS) entry which is preliminary data.</text>
</comment>
<proteinExistence type="predicted"/>
<keyword evidence="2" id="KW-1185">Reference proteome</keyword>
<dbReference type="Proteomes" id="UP001494588">
    <property type="component" value="Unassembled WGS sequence"/>
</dbReference>